<gene>
    <name evidence="11" type="ORF">Tc00.1047053509769.130</name>
</gene>
<dbReference type="GO" id="GO:0003682">
    <property type="term" value="F:chromatin binding"/>
    <property type="evidence" value="ECO:0007669"/>
    <property type="project" value="InterPro"/>
</dbReference>
<dbReference type="STRING" id="353153.Q4DKU0"/>
<feature type="domain" description="BAH" evidence="10">
    <location>
        <begin position="498"/>
        <end position="644"/>
    </location>
</feature>
<name>Q4DKU0_TRYCC</name>
<keyword evidence="9" id="KW-1133">Transmembrane helix</keyword>
<feature type="transmembrane region" description="Helical" evidence="9">
    <location>
        <begin position="31"/>
        <end position="50"/>
    </location>
</feature>
<evidence type="ECO:0000256" key="4">
    <source>
        <dbReference type="ARBA" id="ARBA00022723"/>
    </source>
</evidence>
<dbReference type="InterPro" id="IPR023211">
    <property type="entry name" value="DNA_pol_palm_dom_sf"/>
</dbReference>
<comment type="catalytic activity">
    <reaction evidence="6 7">
        <text>DNA(n) + a 2'-deoxyribonucleoside 5'-triphosphate = DNA(n+1) + diphosphate</text>
        <dbReference type="Rhea" id="RHEA:22508"/>
        <dbReference type="Rhea" id="RHEA-COMP:17339"/>
        <dbReference type="Rhea" id="RHEA-COMP:17340"/>
        <dbReference type="ChEBI" id="CHEBI:33019"/>
        <dbReference type="ChEBI" id="CHEBI:61560"/>
        <dbReference type="ChEBI" id="CHEBI:173112"/>
        <dbReference type="EC" id="2.7.7.7"/>
    </reaction>
</comment>
<comment type="similarity">
    <text evidence="1 7">Belongs to the DNA polymerase type-B family.</text>
</comment>
<dbReference type="Gene3D" id="3.30.342.10">
    <property type="entry name" value="DNA Polymerase, chain B, domain 1"/>
    <property type="match status" value="1"/>
</dbReference>
<sequence>MKSGRSGGLLAAGVKNPRDNKQQTEEGGTEFFFTPITNFFFFIFSLLFSVGRRRRRRRRSECVGNCGPYMNLHVVSVEHSLTKPDPLLGDELMSPLFHRVSDRCPVLHLFGYVYTSKEGSGPQGDINATVAAGGASDSIQQRSVCAHIHGVYPYFMVLRHDSRVSVMQFGAQLEAVALRVLRPSSSSTSAPPRQLLHHVELVRRLPFYGYHERFRSFFRVSVIDPAMVGRLVRLLGHTTEVGGRRWQTYESHAPYHFQFMVDYGMKGMAPFFIPTCTARSPIPKELQHVQAQARLKITAVTSKGEPMRLTRAELEIDVRASALRWRESSIETGENLLSVRRSVRQYFAECGVDDAPRCGAASDTSDRNCTVCDVQNSDLAVSTMRQRALTYLRARADTATAEPLSHMTSTPRDGLEKTTNFPLSAGTLSENLTMRLMEEMHGDRAESAPFSFSVSSTSFSSPSVLVQSVEDMIDDKGGGLLLSSEDDCVQGSTLINDNSLAVGDSIVLFDGQADGSAPRGPLIAKITGMEAQTVRLRWYMTIRETHLADTQAELERNGRWLARGVPDAGGSAAGVGEELLLGDVEDDNPIDVLKQSVRVVVCHSYRAYKSPALLCRYNYHVLEQRLSVIEPARDEDFVALPAVLSLPTADGLRAGVVAEDEELLASLSSSAFSSSSPLCAKAAAVAPETHVVASHSPSIPSMKDGKYIPVPLRRSVSSVVQQAAQSQLSMLLSRIGKSPSSTAVVHSVASLSGTSVARVPSEPSSSSSSIECVNSRHAVLFQECGENTACLHPCYFMGDIPRNFRWKYDKHKKSVVVSAATWPLATPAVPVDKVAPADASKGRGTLRATAGPIETRPSVPLLSQVAPSQWGSPDHQPASGVEPKWQPHPSSNASRSVDRGAYMTCDLRVMCVEVLIHRRRGTQNVAQEELLAVALGRTSSFTESVGVRLFCVGPSKTPIRRLQQPFSGVVDVFFLPSEFHLLRQVRQELCFYDPDIILSWDGSRYGVGPLERRYRIVLQRSFAQDFSRLSGGYGMADGKGEEAVETDALGDCASDGDASFSSLSPPSSLFSVPSVDGVAELPANKKTSRAAAPAAPLLGVEEMVRRLSRRFGGSDCVPGRVVVDLGRQLRKEMKLPSQTLQMVYQKLFHSSLPYFTDAALIEMYTSRSDDMRRVALSVLLTRAVIPHRIAQHLRFYTRVVEFSRMYGILFYEVLSRGSQYRVEATLHRMTKPMGYAMLSPSPEEVHHQPSLVSMPLIMQPRSDFYKDDPIVVLDFRSLYPSIIIAYNLCYSTCLGKVSKHRRGRLGVLTSYKQVDPLLLRLLAEDDMCPKSHRVTFAPNGCMFLSPEVRKGVLPQMLQALLDTRLEVLAALKHVAQPSGDNYMQRILQEQQTAIKMLANTTYGYTAASFTGRMPCVDVADATVMLGRQTLERAMRLINIHPGWDAEVVYGDTDSLFVRLPGRTKEEAFLCGEQMAREVSRINPTPIQLQLEKVLSPCLLLAKKRYVGYAYYKPDQTQPQFFARGIETVRRDQCPATSRLAECMIHLLFSGASTDELRARFFEEVGKLQRGACNPADCIFRKSVKLGRYRDETRLPPGAQLAMRLMEKDFTRTPYWGERLPYVVVQPMASVRLCDRVIHPQRLLDLKENLRIDHEYYITRHIIPTLDRMFYLIGVSFANWYALMPKRRSYHSYFELGLTRLPLSGRKTARTRHAAIVLEEGTEVDMEHRDQPFYVVNPACFAKKGTLDAYYQQTLCAVCLEKFSETTPPDPPVCGDCLRIHAVPVVSVIRRRCSVERHLRLLETACRRCIGSCGEAGGPNFLAGKERDMEDMHFAVPHQLAAASSAVNGEESTCCLSVDCHLSFEKRQIFLLYSQLMTLENFLTSL</sequence>
<dbReference type="SUPFAM" id="SSF56672">
    <property type="entry name" value="DNA/RNA polymerases"/>
    <property type="match status" value="1"/>
</dbReference>
<dbReference type="Gene3D" id="1.10.287.690">
    <property type="entry name" value="Helix hairpin bin"/>
    <property type="match status" value="1"/>
</dbReference>
<dbReference type="GO" id="GO:0005634">
    <property type="term" value="C:nucleus"/>
    <property type="evidence" value="ECO:0007669"/>
    <property type="project" value="TreeGrafter"/>
</dbReference>
<keyword evidence="12" id="KW-1185">Reference proteome</keyword>
<dbReference type="GO" id="GO:0000166">
    <property type="term" value="F:nucleotide binding"/>
    <property type="evidence" value="ECO:0007669"/>
    <property type="project" value="InterPro"/>
</dbReference>
<organism evidence="11 12">
    <name type="scientific">Trypanosoma cruzi (strain CL Brener)</name>
    <dbReference type="NCBI Taxonomy" id="353153"/>
    <lineage>
        <taxon>Eukaryota</taxon>
        <taxon>Discoba</taxon>
        <taxon>Euglenozoa</taxon>
        <taxon>Kinetoplastea</taxon>
        <taxon>Metakinetoplastina</taxon>
        <taxon>Trypanosomatida</taxon>
        <taxon>Trypanosomatidae</taxon>
        <taxon>Trypanosoma</taxon>
        <taxon>Schizotrypanum</taxon>
    </lineage>
</organism>
<dbReference type="KEGG" id="tcr:509769.130"/>
<keyword evidence="2 7" id="KW-0808">Transferase</keyword>
<dbReference type="Gene3D" id="3.90.1600.10">
    <property type="entry name" value="Palm domain of DNA polymerase"/>
    <property type="match status" value="1"/>
</dbReference>
<feature type="region of interest" description="Disordered" evidence="8">
    <location>
        <begin position="402"/>
        <end position="422"/>
    </location>
</feature>
<evidence type="ECO:0000256" key="9">
    <source>
        <dbReference type="SAM" id="Phobius"/>
    </source>
</evidence>
<evidence type="ECO:0000256" key="6">
    <source>
        <dbReference type="ARBA" id="ARBA00049244"/>
    </source>
</evidence>
<keyword evidence="9" id="KW-0812">Transmembrane</keyword>
<accession>Q4DKU0</accession>
<dbReference type="GO" id="GO:0046872">
    <property type="term" value="F:metal ion binding"/>
    <property type="evidence" value="ECO:0007669"/>
    <property type="project" value="UniProtKB-KW"/>
</dbReference>
<dbReference type="Pfam" id="PF24055">
    <property type="entry name" value="POL3_N"/>
    <property type="match status" value="1"/>
</dbReference>
<dbReference type="GO" id="GO:0042276">
    <property type="term" value="P:error-prone translesion synthesis"/>
    <property type="evidence" value="ECO:0007669"/>
    <property type="project" value="TreeGrafter"/>
</dbReference>
<evidence type="ECO:0000256" key="8">
    <source>
        <dbReference type="SAM" id="MobiDB-lite"/>
    </source>
</evidence>
<keyword evidence="9" id="KW-0472">Membrane</keyword>
<dbReference type="GO" id="GO:0006260">
    <property type="term" value="P:DNA replication"/>
    <property type="evidence" value="ECO:0007669"/>
    <property type="project" value="UniProtKB-KW"/>
</dbReference>
<evidence type="ECO:0000256" key="2">
    <source>
        <dbReference type="ARBA" id="ARBA00022679"/>
    </source>
</evidence>
<feature type="region of interest" description="Disordered" evidence="8">
    <location>
        <begin position="1"/>
        <end position="25"/>
    </location>
</feature>
<evidence type="ECO:0000256" key="7">
    <source>
        <dbReference type="RuleBase" id="RU000442"/>
    </source>
</evidence>
<dbReference type="InterPro" id="IPR006172">
    <property type="entry name" value="DNA-dir_DNA_pol_B"/>
</dbReference>
<dbReference type="PaxDb" id="353153-Q4DKU0"/>
<proteinExistence type="inferred from homology"/>
<dbReference type="GeneID" id="3546644"/>
<keyword evidence="4" id="KW-0479">Metal-binding</keyword>
<dbReference type="Pfam" id="PF00136">
    <property type="entry name" value="DNA_pol_B"/>
    <property type="match status" value="1"/>
</dbReference>
<dbReference type="InterPro" id="IPR001025">
    <property type="entry name" value="BAH_dom"/>
</dbReference>
<reference evidence="11 12" key="1">
    <citation type="journal article" date="2005" name="Science">
        <title>The genome sequence of Trypanosoma cruzi, etiologic agent of Chagas disease.</title>
        <authorList>
            <person name="El-Sayed N.M."/>
            <person name="Myler P.J."/>
            <person name="Bartholomeu D.C."/>
            <person name="Nilsson D."/>
            <person name="Aggarwal G."/>
            <person name="Tran A.N."/>
            <person name="Ghedin E."/>
            <person name="Worthey E.A."/>
            <person name="Delcher A.L."/>
            <person name="Blandin G."/>
            <person name="Westenberger S.J."/>
            <person name="Caler E."/>
            <person name="Cerqueira G.C."/>
            <person name="Branche C."/>
            <person name="Haas B."/>
            <person name="Anupama A."/>
            <person name="Arner E."/>
            <person name="Aslund L."/>
            <person name="Attipoe P."/>
            <person name="Bontempi E."/>
            <person name="Bringaud F."/>
            <person name="Burton P."/>
            <person name="Cadag E."/>
            <person name="Campbell D.A."/>
            <person name="Carrington M."/>
            <person name="Crabtree J."/>
            <person name="Darban H."/>
            <person name="da Silveira J.F."/>
            <person name="de Jong P."/>
            <person name="Edwards K."/>
            <person name="Englund P.T."/>
            <person name="Fazelina G."/>
            <person name="Feldblyum T."/>
            <person name="Ferella M."/>
            <person name="Frasch A.C."/>
            <person name="Gull K."/>
            <person name="Horn D."/>
            <person name="Hou L."/>
            <person name="Huang Y."/>
            <person name="Kindlund E."/>
            <person name="Klingbeil M."/>
            <person name="Kluge S."/>
            <person name="Koo H."/>
            <person name="Lacerda D."/>
            <person name="Levin M.J."/>
            <person name="Lorenzi H."/>
            <person name="Louie T."/>
            <person name="Machado C.R."/>
            <person name="McCulloch R."/>
            <person name="McKenna A."/>
            <person name="Mizuno Y."/>
            <person name="Mottram J.C."/>
            <person name="Nelson S."/>
            <person name="Ochaya S."/>
            <person name="Osoegawa K."/>
            <person name="Pai G."/>
            <person name="Parsons M."/>
            <person name="Pentony M."/>
            <person name="Pettersson U."/>
            <person name="Pop M."/>
            <person name="Ramirez J.L."/>
            <person name="Rinta J."/>
            <person name="Robertson L."/>
            <person name="Salzberg S.L."/>
            <person name="Sanchez D.O."/>
            <person name="Seyler A."/>
            <person name="Sharma R."/>
            <person name="Shetty J."/>
            <person name="Simpson A.J."/>
            <person name="Sisk E."/>
            <person name="Tammi M.T."/>
            <person name="Tarleton R."/>
            <person name="Teixeira S."/>
            <person name="Van Aken S."/>
            <person name="Vogt C."/>
            <person name="Ward P.N."/>
            <person name="Wickstead B."/>
            <person name="Wortman J."/>
            <person name="White O."/>
            <person name="Fraser C.M."/>
            <person name="Stuart K.D."/>
            <person name="Andersson B."/>
        </authorList>
    </citation>
    <scope>NUCLEOTIDE SEQUENCE [LARGE SCALE GENOMIC DNA]</scope>
    <source>
        <strain evidence="11 12">CL Brener</strain>
    </source>
</reference>
<dbReference type="Gene3D" id="3.30.420.10">
    <property type="entry name" value="Ribonuclease H-like superfamily/Ribonuclease H"/>
    <property type="match status" value="1"/>
</dbReference>
<dbReference type="SMR" id="Q4DKU0"/>
<dbReference type="InterPro" id="IPR030559">
    <property type="entry name" value="PolZ_Rev3"/>
</dbReference>
<dbReference type="PRINTS" id="PR00106">
    <property type="entry name" value="DNAPOLB"/>
</dbReference>
<evidence type="ECO:0000256" key="3">
    <source>
        <dbReference type="ARBA" id="ARBA00022695"/>
    </source>
</evidence>
<dbReference type="InterPro" id="IPR006134">
    <property type="entry name" value="DNA-dir_DNA_pol_B_multi_dom"/>
</dbReference>
<dbReference type="eggNOG" id="KOG0968">
    <property type="taxonomic scope" value="Eukaryota"/>
</dbReference>
<dbReference type="Proteomes" id="UP000002296">
    <property type="component" value="Unassembled WGS sequence"/>
</dbReference>
<dbReference type="InterPro" id="IPR017964">
    <property type="entry name" value="DNA-dir_DNA_pol_B_CS"/>
</dbReference>
<keyword evidence="3 7" id="KW-0548">Nucleotidyltransferase</keyword>
<dbReference type="RefSeq" id="XP_815001.1">
    <property type="nucleotide sequence ID" value="XM_809908.1"/>
</dbReference>
<dbReference type="AlphaFoldDB" id="Q4DKU0"/>
<dbReference type="GO" id="GO:0016035">
    <property type="term" value="C:zeta DNA polymerase complex"/>
    <property type="evidence" value="ECO:0007669"/>
    <property type="project" value="InterPro"/>
</dbReference>
<evidence type="ECO:0000256" key="1">
    <source>
        <dbReference type="ARBA" id="ARBA00005755"/>
    </source>
</evidence>
<comment type="caution">
    <text evidence="11">The sequence shown here is derived from an EMBL/GenBank/DDBJ whole genome shotgun (WGS) entry which is preliminary data.</text>
</comment>
<dbReference type="InParanoid" id="Q4DKU0"/>
<evidence type="ECO:0000313" key="11">
    <source>
        <dbReference type="EMBL" id="EAN93150.1"/>
    </source>
</evidence>
<dbReference type="Gene3D" id="1.10.132.60">
    <property type="entry name" value="DNA polymerase family B, C-terminal domain"/>
    <property type="match status" value="1"/>
</dbReference>
<dbReference type="PANTHER" id="PTHR45812:SF1">
    <property type="entry name" value="DNA POLYMERASE ZETA CATALYTIC SUBUNIT"/>
    <property type="match status" value="1"/>
</dbReference>
<evidence type="ECO:0000256" key="5">
    <source>
        <dbReference type="ARBA" id="ARBA00022932"/>
    </source>
</evidence>
<evidence type="ECO:0000313" key="12">
    <source>
        <dbReference type="Proteomes" id="UP000002296"/>
    </source>
</evidence>
<dbReference type="EC" id="2.7.7.7" evidence="7"/>
<keyword evidence="7" id="KW-0238">DNA-binding</keyword>
<dbReference type="SMART" id="SM00486">
    <property type="entry name" value="POLBc"/>
    <property type="match status" value="1"/>
</dbReference>
<protein>
    <recommendedName>
        <fullName evidence="7">DNA polymerase</fullName>
        <ecNumber evidence="7">2.7.7.7</ecNumber>
    </recommendedName>
</protein>
<dbReference type="InterPro" id="IPR042087">
    <property type="entry name" value="DNA_pol_B_thumb"/>
</dbReference>
<dbReference type="InterPro" id="IPR012337">
    <property type="entry name" value="RNaseH-like_sf"/>
</dbReference>
<dbReference type="GO" id="GO:0003677">
    <property type="term" value="F:DNA binding"/>
    <property type="evidence" value="ECO:0007669"/>
    <property type="project" value="UniProtKB-KW"/>
</dbReference>
<dbReference type="FunCoup" id="Q4DKU0">
    <property type="interactions" value="323"/>
</dbReference>
<dbReference type="PROSITE" id="PS00116">
    <property type="entry name" value="DNA_POLYMERASE_B"/>
    <property type="match status" value="1"/>
</dbReference>
<keyword evidence="5 7" id="KW-0239">DNA-directed DNA polymerase</keyword>
<keyword evidence="7" id="KW-0235">DNA replication</keyword>
<dbReference type="InterPro" id="IPR056435">
    <property type="entry name" value="DPOD/Z_N"/>
</dbReference>
<dbReference type="InterPro" id="IPR036397">
    <property type="entry name" value="RNaseH_sf"/>
</dbReference>
<dbReference type="GO" id="GO:0003887">
    <property type="term" value="F:DNA-directed DNA polymerase activity"/>
    <property type="evidence" value="ECO:0007669"/>
    <property type="project" value="UniProtKB-KW"/>
</dbReference>
<feature type="region of interest" description="Disordered" evidence="8">
    <location>
        <begin position="865"/>
        <end position="896"/>
    </location>
</feature>
<dbReference type="OMA" id="PNGCMFL"/>
<dbReference type="CDD" id="cd05534">
    <property type="entry name" value="POLBc_zeta"/>
    <property type="match status" value="1"/>
</dbReference>
<feature type="compositionally biased region" description="Polar residues" evidence="8">
    <location>
        <begin position="406"/>
        <end position="422"/>
    </location>
</feature>
<dbReference type="InterPro" id="IPR043502">
    <property type="entry name" value="DNA/RNA_pol_sf"/>
</dbReference>
<dbReference type="GO" id="GO:0000724">
    <property type="term" value="P:double-strand break repair via homologous recombination"/>
    <property type="evidence" value="ECO:0007669"/>
    <property type="project" value="TreeGrafter"/>
</dbReference>
<dbReference type="EMBL" id="AAHK01000372">
    <property type="protein sequence ID" value="EAN93150.1"/>
    <property type="molecule type" value="Genomic_DNA"/>
</dbReference>
<dbReference type="PANTHER" id="PTHR45812">
    <property type="entry name" value="DNA POLYMERASE ZETA CATALYTIC SUBUNIT"/>
    <property type="match status" value="1"/>
</dbReference>
<dbReference type="PROSITE" id="PS51038">
    <property type="entry name" value="BAH"/>
    <property type="match status" value="1"/>
</dbReference>
<evidence type="ECO:0000259" key="10">
    <source>
        <dbReference type="PROSITE" id="PS51038"/>
    </source>
</evidence>
<dbReference type="SUPFAM" id="SSF53098">
    <property type="entry name" value="Ribonuclease H-like"/>
    <property type="match status" value="1"/>
</dbReference>